<name>A0ABT4D3U5_9CLOT</name>
<proteinExistence type="predicted"/>
<keyword evidence="2" id="KW-1185">Reference proteome</keyword>
<dbReference type="InterPro" id="IPR021377">
    <property type="entry name" value="DUF3006"/>
</dbReference>
<dbReference type="RefSeq" id="WP_268041638.1">
    <property type="nucleotide sequence ID" value="NZ_JAPQER010000006.1"/>
</dbReference>
<dbReference type="Pfam" id="PF11213">
    <property type="entry name" value="DUF3006"/>
    <property type="match status" value="1"/>
</dbReference>
<dbReference type="Gene3D" id="6.20.120.50">
    <property type="match status" value="1"/>
</dbReference>
<gene>
    <name evidence="1" type="ORF">OW763_13335</name>
</gene>
<sequence length="70" mass="8407">MLGIIDRFEEEFVVIELHDGTMLNMKKKMIPKEAKEGYVLSITNTVTINYEETDKRRRYIENITKNIWKK</sequence>
<reference evidence="1" key="1">
    <citation type="submission" date="2022-12" db="EMBL/GenBank/DDBJ databases">
        <authorList>
            <person name="Wang J."/>
        </authorList>
    </citation>
    <scope>NUCLEOTIDE SEQUENCE</scope>
    <source>
        <strain evidence="1">HY-45-18</strain>
    </source>
</reference>
<dbReference type="Proteomes" id="UP001078443">
    <property type="component" value="Unassembled WGS sequence"/>
</dbReference>
<evidence type="ECO:0000313" key="2">
    <source>
        <dbReference type="Proteomes" id="UP001078443"/>
    </source>
</evidence>
<evidence type="ECO:0000313" key="1">
    <source>
        <dbReference type="EMBL" id="MCY6485317.1"/>
    </source>
</evidence>
<accession>A0ABT4D3U5</accession>
<protein>
    <submittedName>
        <fullName evidence="1">DUF3006 domain-containing protein</fullName>
    </submittedName>
</protein>
<organism evidence="1 2">
    <name type="scientific">Clostridium aestuarii</name>
    <dbReference type="NCBI Taxonomy" id="338193"/>
    <lineage>
        <taxon>Bacteria</taxon>
        <taxon>Bacillati</taxon>
        <taxon>Bacillota</taxon>
        <taxon>Clostridia</taxon>
        <taxon>Eubacteriales</taxon>
        <taxon>Clostridiaceae</taxon>
        <taxon>Clostridium</taxon>
    </lineage>
</organism>
<dbReference type="EMBL" id="JAPQER010000006">
    <property type="protein sequence ID" value="MCY6485317.1"/>
    <property type="molecule type" value="Genomic_DNA"/>
</dbReference>
<comment type="caution">
    <text evidence="1">The sequence shown here is derived from an EMBL/GenBank/DDBJ whole genome shotgun (WGS) entry which is preliminary data.</text>
</comment>